<dbReference type="PROSITE" id="PS51257">
    <property type="entry name" value="PROKAR_LIPOPROTEIN"/>
    <property type="match status" value="1"/>
</dbReference>
<organism evidence="3 4">
    <name type="scientific">Asticcacaulis aquaticus</name>
    <dbReference type="NCBI Taxonomy" id="2984212"/>
    <lineage>
        <taxon>Bacteria</taxon>
        <taxon>Pseudomonadati</taxon>
        <taxon>Pseudomonadota</taxon>
        <taxon>Alphaproteobacteria</taxon>
        <taxon>Caulobacterales</taxon>
        <taxon>Caulobacteraceae</taxon>
        <taxon>Asticcacaulis</taxon>
    </lineage>
</organism>
<dbReference type="RefSeq" id="WP_272747454.1">
    <property type="nucleotide sequence ID" value="NZ_JAQQKX010000004.1"/>
</dbReference>
<evidence type="ECO:0008006" key="5">
    <source>
        <dbReference type="Google" id="ProtNLM"/>
    </source>
</evidence>
<accession>A0ABT5HT01</accession>
<feature type="chain" id="PRO_5046586691" description="Beta-lactamase-inhibitor-like PepSY-like domain-containing protein" evidence="2">
    <location>
        <begin position="20"/>
        <end position="167"/>
    </location>
</feature>
<evidence type="ECO:0000313" key="3">
    <source>
        <dbReference type="EMBL" id="MDC7682970.1"/>
    </source>
</evidence>
<evidence type="ECO:0000256" key="2">
    <source>
        <dbReference type="SAM" id="SignalP"/>
    </source>
</evidence>
<keyword evidence="2" id="KW-0732">Signal</keyword>
<feature type="signal peptide" evidence="2">
    <location>
        <begin position="1"/>
        <end position="19"/>
    </location>
</feature>
<evidence type="ECO:0000256" key="1">
    <source>
        <dbReference type="SAM" id="MobiDB-lite"/>
    </source>
</evidence>
<sequence>MKRLLPLAVTLVLTACSPAAEPPQEPTQKPPESPPAAVDLPEGVRSAAIAAIPGLTIAEFERKEREGRVYYDVEGTRPDGSAVELDLLQEGEAYKVVEIQRDIDWATAPALVRAAVKGLTPVRVIESTQTDAAVIYELFAEGKPEKPSLEVRWKDGQAQVLKEEWPH</sequence>
<gene>
    <name evidence="3" type="ORF">PQU92_06765</name>
</gene>
<evidence type="ECO:0000313" key="4">
    <source>
        <dbReference type="Proteomes" id="UP001214854"/>
    </source>
</evidence>
<dbReference type="SUPFAM" id="SSF160574">
    <property type="entry name" value="BT0923-like"/>
    <property type="match status" value="1"/>
</dbReference>
<dbReference type="EMBL" id="JAQQKX010000004">
    <property type="protein sequence ID" value="MDC7682970.1"/>
    <property type="molecule type" value="Genomic_DNA"/>
</dbReference>
<dbReference type="Proteomes" id="UP001214854">
    <property type="component" value="Unassembled WGS sequence"/>
</dbReference>
<reference evidence="3 4" key="1">
    <citation type="submission" date="2023-01" db="EMBL/GenBank/DDBJ databases">
        <title>Novel species of the genus Asticcacaulis isolated from rivers.</title>
        <authorList>
            <person name="Lu H."/>
        </authorList>
    </citation>
    <scope>NUCLEOTIDE SEQUENCE [LARGE SCALE GENOMIC DNA]</scope>
    <source>
        <strain evidence="3 4">BYS171W</strain>
    </source>
</reference>
<name>A0ABT5HT01_9CAUL</name>
<keyword evidence="4" id="KW-1185">Reference proteome</keyword>
<feature type="region of interest" description="Disordered" evidence="1">
    <location>
        <begin position="19"/>
        <end position="39"/>
    </location>
</feature>
<protein>
    <recommendedName>
        <fullName evidence="5">Beta-lactamase-inhibitor-like PepSY-like domain-containing protein</fullName>
    </recommendedName>
</protein>
<dbReference type="Gene3D" id="3.30.505.20">
    <property type="match status" value="1"/>
</dbReference>
<feature type="compositionally biased region" description="Pro residues" evidence="1">
    <location>
        <begin position="20"/>
        <end position="34"/>
    </location>
</feature>
<comment type="caution">
    <text evidence="3">The sequence shown here is derived from an EMBL/GenBank/DDBJ whole genome shotgun (WGS) entry which is preliminary data.</text>
</comment>
<proteinExistence type="predicted"/>